<dbReference type="AlphaFoldDB" id="A0A809RFH0"/>
<sequence length="243" mass="26572">MKRTLWLIVLLLISDLTFAADYAREQKWADEVVPGVVVGDPVYLEQADGHKFLTIYTPVKDAKAALVIVHGRGINPDWGLIGVLRSELPDHGYTTLSVQMPVLASSANESAYLATFPDAVQRLQIAVDFLKAKGYTKIGLVSHSLGSRMSAKYMTGKPDAAVQVWVAIGMPDSVNYSKISVPVLDLYGENDLPAVLKTARARLASLQGKAGSTQQRVAHADHFFDNMDAQLIDAVAKYLDQRF</sequence>
<dbReference type="RefSeq" id="WP_162083652.1">
    <property type="nucleotide sequence ID" value="NZ_AP021881.1"/>
</dbReference>
<dbReference type="SUPFAM" id="SSF53474">
    <property type="entry name" value="alpha/beta-Hydrolases"/>
    <property type="match status" value="1"/>
</dbReference>
<dbReference type="InterPro" id="IPR029058">
    <property type="entry name" value="AB_hydrolase_fold"/>
</dbReference>
<accession>A0A809RFH0</accession>
<dbReference type="KEGG" id="sniv:SFSGTM_03320"/>
<dbReference type="InterPro" id="IPR022529">
    <property type="entry name" value="DUF3530"/>
</dbReference>
<evidence type="ECO:0000313" key="3">
    <source>
        <dbReference type="Proteomes" id="UP000463939"/>
    </source>
</evidence>
<organism evidence="2 3">
    <name type="scientific">Sulfuriferula nivalis</name>
    <dbReference type="NCBI Taxonomy" id="2675298"/>
    <lineage>
        <taxon>Bacteria</taxon>
        <taxon>Pseudomonadati</taxon>
        <taxon>Pseudomonadota</taxon>
        <taxon>Betaproteobacteria</taxon>
        <taxon>Nitrosomonadales</taxon>
        <taxon>Sulfuricellaceae</taxon>
        <taxon>Sulfuriferula</taxon>
    </lineage>
</organism>
<evidence type="ECO:0000313" key="2">
    <source>
        <dbReference type="EMBL" id="BBO99623.1"/>
    </source>
</evidence>
<feature type="chain" id="PRO_5032505843" description="DUF3530 family protein" evidence="1">
    <location>
        <begin position="20"/>
        <end position="243"/>
    </location>
</feature>
<proteinExistence type="predicted"/>
<name>A0A809RFH0_9PROT</name>
<feature type="signal peptide" evidence="1">
    <location>
        <begin position="1"/>
        <end position="19"/>
    </location>
</feature>
<keyword evidence="3" id="KW-1185">Reference proteome</keyword>
<gene>
    <name evidence="2" type="ORF">SFSGTM_03320</name>
</gene>
<reference evidence="3" key="1">
    <citation type="submission" date="2019-11" db="EMBL/GenBank/DDBJ databases">
        <title>Isolation and characterization of a novel species in the genus Sulfuriferula.</title>
        <authorList>
            <person name="Mochizuki J."/>
            <person name="Kojima H."/>
            <person name="Fukui M."/>
        </authorList>
    </citation>
    <scope>NUCLEOTIDE SEQUENCE [LARGE SCALE GENOMIC DNA]</scope>
    <source>
        <strain evidence="3">SGTM</strain>
    </source>
</reference>
<evidence type="ECO:0008006" key="4">
    <source>
        <dbReference type="Google" id="ProtNLM"/>
    </source>
</evidence>
<dbReference type="Proteomes" id="UP000463939">
    <property type="component" value="Chromosome"/>
</dbReference>
<dbReference type="Gene3D" id="3.40.50.1820">
    <property type="entry name" value="alpha/beta hydrolase"/>
    <property type="match status" value="1"/>
</dbReference>
<dbReference type="EMBL" id="AP021881">
    <property type="protein sequence ID" value="BBO99623.1"/>
    <property type="molecule type" value="Genomic_DNA"/>
</dbReference>
<dbReference type="Pfam" id="PF12048">
    <property type="entry name" value="DUF3530"/>
    <property type="match status" value="1"/>
</dbReference>
<protein>
    <recommendedName>
        <fullName evidence="4">DUF3530 family protein</fullName>
    </recommendedName>
</protein>
<keyword evidence="1" id="KW-0732">Signal</keyword>
<evidence type="ECO:0000256" key="1">
    <source>
        <dbReference type="SAM" id="SignalP"/>
    </source>
</evidence>